<dbReference type="GO" id="GO:0004148">
    <property type="term" value="F:dihydrolipoyl dehydrogenase (NADH) activity"/>
    <property type="evidence" value="ECO:0007669"/>
    <property type="project" value="UniProtKB-EC"/>
</dbReference>
<feature type="binding site" evidence="11">
    <location>
        <begin position="316"/>
        <end position="319"/>
    </location>
    <ligand>
        <name>FAD</name>
        <dbReference type="ChEBI" id="CHEBI:57692"/>
    </ligand>
</feature>
<dbReference type="SUPFAM" id="SSF55424">
    <property type="entry name" value="FAD/NAD-linked reductases, dimerisation (C-terminal) domain"/>
    <property type="match status" value="1"/>
</dbReference>
<dbReference type="AlphaFoldDB" id="A0A1P8WSF2"/>
<dbReference type="InterPro" id="IPR036188">
    <property type="entry name" value="FAD/NAD-bd_sf"/>
</dbReference>
<dbReference type="PRINTS" id="PR00411">
    <property type="entry name" value="PNDRDTASEI"/>
</dbReference>
<name>A0A1P8WSF2_9PLAN</name>
<feature type="domain" description="FAD/NAD(P)-binding" evidence="15">
    <location>
        <begin position="5"/>
        <end position="325"/>
    </location>
</feature>
<comment type="similarity">
    <text evidence="1 13">Belongs to the class-I pyridine nucleotide-disulfide oxidoreductase family.</text>
</comment>
<evidence type="ECO:0000256" key="1">
    <source>
        <dbReference type="ARBA" id="ARBA00007532"/>
    </source>
</evidence>
<dbReference type="InterPro" id="IPR012999">
    <property type="entry name" value="Pyr_OxRdtase_I_AS"/>
</dbReference>
<dbReference type="Pfam" id="PF02852">
    <property type="entry name" value="Pyr_redox_dim"/>
    <property type="match status" value="1"/>
</dbReference>
<feature type="active site" description="Proton acceptor" evidence="10">
    <location>
        <position position="442"/>
    </location>
</feature>
<evidence type="ECO:0000256" key="3">
    <source>
        <dbReference type="ARBA" id="ARBA00022630"/>
    </source>
</evidence>
<gene>
    <name evidence="16" type="ORF">Fuma_06674</name>
</gene>
<evidence type="ECO:0000256" key="12">
    <source>
        <dbReference type="PIRSR" id="PIRSR000350-4"/>
    </source>
</evidence>
<dbReference type="PIRSF" id="PIRSF000350">
    <property type="entry name" value="Mercury_reductase_MerA"/>
    <property type="match status" value="1"/>
</dbReference>
<keyword evidence="5 13" id="KW-0560">Oxidoreductase</keyword>
<dbReference type="GO" id="GO:0050660">
    <property type="term" value="F:flavin adenine dinucleotide binding"/>
    <property type="evidence" value="ECO:0007669"/>
    <property type="project" value="InterPro"/>
</dbReference>
<evidence type="ECO:0000313" key="17">
    <source>
        <dbReference type="Proteomes" id="UP000187735"/>
    </source>
</evidence>
<dbReference type="GO" id="GO:0006103">
    <property type="term" value="P:2-oxoglutarate metabolic process"/>
    <property type="evidence" value="ECO:0007669"/>
    <property type="project" value="TreeGrafter"/>
</dbReference>
<comment type="miscellaneous">
    <text evidence="13">The active site is a redox-active disulfide bond.</text>
</comment>
<evidence type="ECO:0000256" key="4">
    <source>
        <dbReference type="ARBA" id="ARBA00022827"/>
    </source>
</evidence>
<dbReference type="InterPro" id="IPR004099">
    <property type="entry name" value="Pyr_nucl-diS_OxRdtase_dimer"/>
</dbReference>
<dbReference type="EMBL" id="CP017641">
    <property type="protein sequence ID" value="APZ96997.1"/>
    <property type="molecule type" value="Genomic_DNA"/>
</dbReference>
<feature type="binding site" evidence="11">
    <location>
        <position position="52"/>
    </location>
    <ligand>
        <name>FAD</name>
        <dbReference type="ChEBI" id="CHEBI:57692"/>
    </ligand>
</feature>
<evidence type="ECO:0000256" key="6">
    <source>
        <dbReference type="ARBA" id="ARBA00023027"/>
    </source>
</evidence>
<dbReference type="PRINTS" id="PR00368">
    <property type="entry name" value="FADPNR"/>
</dbReference>
<dbReference type="InterPro" id="IPR001100">
    <property type="entry name" value="Pyr_nuc-diS_OxRdtase"/>
</dbReference>
<evidence type="ECO:0000256" key="8">
    <source>
        <dbReference type="ARBA" id="ARBA00023284"/>
    </source>
</evidence>
<evidence type="ECO:0000256" key="11">
    <source>
        <dbReference type="PIRSR" id="PIRSR000350-3"/>
    </source>
</evidence>
<evidence type="ECO:0000313" key="16">
    <source>
        <dbReference type="EMBL" id="APZ96997.1"/>
    </source>
</evidence>
<evidence type="ECO:0000256" key="13">
    <source>
        <dbReference type="RuleBase" id="RU003692"/>
    </source>
</evidence>
<comment type="catalytic activity">
    <reaction evidence="9 13">
        <text>N(6)-[(R)-dihydrolipoyl]-L-lysyl-[protein] + NAD(+) = N(6)-[(R)-lipoyl]-L-lysyl-[protein] + NADH + H(+)</text>
        <dbReference type="Rhea" id="RHEA:15045"/>
        <dbReference type="Rhea" id="RHEA-COMP:10474"/>
        <dbReference type="Rhea" id="RHEA-COMP:10475"/>
        <dbReference type="ChEBI" id="CHEBI:15378"/>
        <dbReference type="ChEBI" id="CHEBI:57540"/>
        <dbReference type="ChEBI" id="CHEBI:57945"/>
        <dbReference type="ChEBI" id="CHEBI:83099"/>
        <dbReference type="ChEBI" id="CHEBI:83100"/>
        <dbReference type="EC" id="1.8.1.4"/>
    </reaction>
</comment>
<dbReference type="PANTHER" id="PTHR22912">
    <property type="entry name" value="DISULFIDE OXIDOREDUCTASE"/>
    <property type="match status" value="1"/>
</dbReference>
<dbReference type="InterPro" id="IPR023753">
    <property type="entry name" value="FAD/NAD-binding_dom"/>
</dbReference>
<dbReference type="PANTHER" id="PTHR22912:SF151">
    <property type="entry name" value="DIHYDROLIPOYL DEHYDROGENASE, MITOCHONDRIAL"/>
    <property type="match status" value="1"/>
</dbReference>
<dbReference type="PROSITE" id="PS00076">
    <property type="entry name" value="PYRIDINE_REDOX_1"/>
    <property type="match status" value="1"/>
</dbReference>
<keyword evidence="8 13" id="KW-0676">Redox-active center</keyword>
<dbReference type="OrthoDB" id="230580at2"/>
<dbReference type="SUPFAM" id="SSF51905">
    <property type="entry name" value="FAD/NAD(P)-binding domain"/>
    <property type="match status" value="1"/>
</dbReference>
<dbReference type="RefSeq" id="WP_077027953.1">
    <property type="nucleotide sequence ID" value="NZ_CP017641.1"/>
</dbReference>
<keyword evidence="17" id="KW-1185">Reference proteome</keyword>
<feature type="binding site" evidence="11">
    <location>
        <begin position="145"/>
        <end position="147"/>
    </location>
    <ligand>
        <name>FAD</name>
        <dbReference type="ChEBI" id="CHEBI:57692"/>
    </ligand>
</feature>
<dbReference type="InterPro" id="IPR006258">
    <property type="entry name" value="Lipoamide_DH"/>
</dbReference>
<sequence>MSETYDLIVIGAGPGGYVAAIRGAQLGLKCAVIEREQKLGGTCLRVGCIPSKALLETTELLEQSQHSFAERGLIAGEVKVDLPQMMAHKDGVVAQLDGGIQGLLKKHKIDRHFGHGCLLGGGKVEVASGDAEPVQLKAKHILIATGSVSSSFPGMEPDGDRIGTSTEALAWPDIPEHLVVIGAGVIGLELGTVWRRLGSRVTVLEYLPRILPGTDSQVAKEAQKILQKQGMDFQLGTKVQKVTSDGKTCLIEVEGRDAISCDRVLIAVGRRPCTDNLGLKRAGVGTDQRGFIQVNSSYQTTASGVYAIGDVIGGAMLAHKAEEEGIACVEKIATGHGHINYGTIPGVIYTAPEIASVGETEDALKERGHKIKVGRFSFAANGRARAAGHTEGFVKVIADAESDRVLGVHIIGAHAGELIAEAAVAMEFGASSEDIARCCHAHPTLAEAIKEAAMAVERRAIHS</sequence>
<dbReference type="STRING" id="1891926.Fuma_06674"/>
<dbReference type="KEGG" id="fmr:Fuma_06674"/>
<proteinExistence type="inferred from homology"/>
<protein>
    <recommendedName>
        <fullName evidence="2 13">Dihydrolipoyl dehydrogenase</fullName>
        <ecNumber evidence="2 13">1.8.1.4</ecNumber>
    </recommendedName>
</protein>
<evidence type="ECO:0000256" key="9">
    <source>
        <dbReference type="ARBA" id="ARBA00049187"/>
    </source>
</evidence>
<comment type="cofactor">
    <cofactor evidence="11 13">
        <name>FAD</name>
        <dbReference type="ChEBI" id="CHEBI:57692"/>
    </cofactor>
    <text evidence="11 13">Binds 1 FAD per subunit.</text>
</comment>
<dbReference type="Gene3D" id="3.30.390.30">
    <property type="match status" value="1"/>
</dbReference>
<dbReference type="Gene3D" id="3.50.50.60">
    <property type="entry name" value="FAD/NAD(P)-binding domain"/>
    <property type="match status" value="2"/>
</dbReference>
<dbReference type="Pfam" id="PF07992">
    <property type="entry name" value="Pyr_redox_2"/>
    <property type="match status" value="1"/>
</dbReference>
<keyword evidence="3 13" id="KW-0285">Flavoprotein</keyword>
<feature type="binding site" evidence="11">
    <location>
        <begin position="182"/>
        <end position="189"/>
    </location>
    <ligand>
        <name>NAD(+)</name>
        <dbReference type="ChEBI" id="CHEBI:57540"/>
    </ligand>
</feature>
<evidence type="ECO:0000256" key="7">
    <source>
        <dbReference type="ARBA" id="ARBA00023157"/>
    </source>
</evidence>
<keyword evidence="7" id="KW-1015">Disulfide bond</keyword>
<evidence type="ECO:0000259" key="14">
    <source>
        <dbReference type="Pfam" id="PF02852"/>
    </source>
</evidence>
<dbReference type="FunFam" id="3.30.390.30:FF:000001">
    <property type="entry name" value="Dihydrolipoyl dehydrogenase"/>
    <property type="match status" value="1"/>
</dbReference>
<organism evidence="16 17">
    <name type="scientific">Fuerstiella marisgermanici</name>
    <dbReference type="NCBI Taxonomy" id="1891926"/>
    <lineage>
        <taxon>Bacteria</taxon>
        <taxon>Pseudomonadati</taxon>
        <taxon>Planctomycetota</taxon>
        <taxon>Planctomycetia</taxon>
        <taxon>Planctomycetales</taxon>
        <taxon>Planctomycetaceae</taxon>
        <taxon>Fuerstiella</taxon>
    </lineage>
</organism>
<dbReference type="GO" id="GO:0005737">
    <property type="term" value="C:cytoplasm"/>
    <property type="evidence" value="ECO:0007669"/>
    <property type="project" value="UniProtKB-ARBA"/>
</dbReference>
<dbReference type="InterPro" id="IPR016156">
    <property type="entry name" value="FAD/NAD-linked_Rdtase_dimer_sf"/>
</dbReference>
<feature type="binding site" evidence="11">
    <location>
        <position position="116"/>
    </location>
    <ligand>
        <name>FAD</name>
        <dbReference type="ChEBI" id="CHEBI:57692"/>
    </ligand>
</feature>
<feature type="binding site" evidence="11">
    <location>
        <position position="269"/>
    </location>
    <ligand>
        <name>NAD(+)</name>
        <dbReference type="ChEBI" id="CHEBI:57540"/>
    </ligand>
</feature>
<evidence type="ECO:0000256" key="2">
    <source>
        <dbReference type="ARBA" id="ARBA00012608"/>
    </source>
</evidence>
<dbReference type="Proteomes" id="UP000187735">
    <property type="component" value="Chromosome"/>
</dbReference>
<feature type="domain" description="Pyridine nucleotide-disulphide oxidoreductase dimerisation" evidence="14">
    <location>
        <begin position="344"/>
        <end position="453"/>
    </location>
</feature>
<dbReference type="NCBIfam" id="TIGR01350">
    <property type="entry name" value="lipoamide_DH"/>
    <property type="match status" value="1"/>
</dbReference>
<accession>A0A1P8WSF2</accession>
<feature type="binding site" evidence="11">
    <location>
        <position position="205"/>
    </location>
    <ligand>
        <name>NAD(+)</name>
        <dbReference type="ChEBI" id="CHEBI:57540"/>
    </ligand>
</feature>
<dbReference type="InterPro" id="IPR050151">
    <property type="entry name" value="Class-I_Pyr_Nuc-Dis_Oxidored"/>
</dbReference>
<reference evidence="16 17" key="1">
    <citation type="journal article" date="2016" name="Front. Microbiol.">
        <title>Fuerstia marisgermanicae gen. nov., sp. nov., an Unusual Member of the Phylum Planctomycetes from the German Wadden Sea.</title>
        <authorList>
            <person name="Kohn T."/>
            <person name="Heuer A."/>
            <person name="Jogler M."/>
            <person name="Vollmers J."/>
            <person name="Boedeker C."/>
            <person name="Bunk B."/>
            <person name="Rast P."/>
            <person name="Borchert D."/>
            <person name="Glockner I."/>
            <person name="Freese H.M."/>
            <person name="Klenk H.P."/>
            <person name="Overmann J."/>
            <person name="Kaster A.K."/>
            <person name="Rohde M."/>
            <person name="Wiegand S."/>
            <person name="Jogler C."/>
        </authorList>
    </citation>
    <scope>NUCLEOTIDE SEQUENCE [LARGE SCALE GENOMIC DNA]</scope>
    <source>
        <strain evidence="16 17">NH11</strain>
    </source>
</reference>
<dbReference type="EC" id="1.8.1.4" evidence="2 13"/>
<keyword evidence="11" id="KW-0547">Nucleotide-binding</keyword>
<keyword evidence="6 11" id="KW-0520">NAD</keyword>
<evidence type="ECO:0000256" key="5">
    <source>
        <dbReference type="ARBA" id="ARBA00023002"/>
    </source>
</evidence>
<evidence type="ECO:0000259" key="15">
    <source>
        <dbReference type="Pfam" id="PF07992"/>
    </source>
</evidence>
<feature type="disulfide bond" description="Redox-active" evidence="12">
    <location>
        <begin position="43"/>
        <end position="48"/>
    </location>
</feature>
<keyword evidence="4 11" id="KW-0274">FAD</keyword>
<evidence type="ECO:0000256" key="10">
    <source>
        <dbReference type="PIRSR" id="PIRSR000350-2"/>
    </source>
</evidence>
<feature type="binding site" evidence="11">
    <location>
        <position position="310"/>
    </location>
    <ligand>
        <name>FAD</name>
        <dbReference type="ChEBI" id="CHEBI:57692"/>
    </ligand>
</feature>